<evidence type="ECO:0000313" key="6">
    <source>
        <dbReference type="EMBL" id="ABQ26827.1"/>
    </source>
</evidence>
<gene>
    <name evidence="6" type="ordered locus">Gura_2652</name>
</gene>
<keyword evidence="2 5" id="KW-0812">Transmembrane</keyword>
<dbReference type="KEGG" id="gur:Gura_2652"/>
<accession>A5G4V9</accession>
<dbReference type="OrthoDB" id="9803734at2"/>
<feature type="transmembrane region" description="Helical" evidence="5">
    <location>
        <begin position="230"/>
        <end position="257"/>
    </location>
</feature>
<dbReference type="HOGENOM" id="CLU_015134_0_2_7"/>
<dbReference type="InterPro" id="IPR052561">
    <property type="entry name" value="ComplexI_Subunit1"/>
</dbReference>
<evidence type="ECO:0000256" key="4">
    <source>
        <dbReference type="ARBA" id="ARBA00023136"/>
    </source>
</evidence>
<feature type="transmembrane region" description="Helical" evidence="5">
    <location>
        <begin position="162"/>
        <end position="181"/>
    </location>
</feature>
<feature type="transmembrane region" description="Helical" evidence="5">
    <location>
        <begin position="269"/>
        <end position="292"/>
    </location>
</feature>
<name>A5G4V9_GEOUR</name>
<evidence type="ECO:0000256" key="3">
    <source>
        <dbReference type="ARBA" id="ARBA00022989"/>
    </source>
</evidence>
<evidence type="ECO:0000256" key="1">
    <source>
        <dbReference type="ARBA" id="ARBA00004141"/>
    </source>
</evidence>
<protein>
    <submittedName>
        <fullName evidence="6">Ech hydrogenase subunit B</fullName>
    </submittedName>
</protein>
<dbReference type="EMBL" id="CP000698">
    <property type="protein sequence ID" value="ABQ26827.1"/>
    <property type="molecule type" value="Genomic_DNA"/>
</dbReference>
<dbReference type="AlphaFoldDB" id="A5G4V9"/>
<keyword evidence="4 5" id="KW-0472">Membrane</keyword>
<feature type="transmembrane region" description="Helical" evidence="5">
    <location>
        <begin position="97"/>
        <end position="118"/>
    </location>
</feature>
<dbReference type="RefSeq" id="WP_011939504.1">
    <property type="nucleotide sequence ID" value="NC_009483.1"/>
</dbReference>
<dbReference type="PANTHER" id="PTHR43359">
    <property type="entry name" value="FORMATE HYDROGENLYASE SUBUNIT 4"/>
    <property type="match status" value="1"/>
</dbReference>
<evidence type="ECO:0000256" key="5">
    <source>
        <dbReference type="SAM" id="Phobius"/>
    </source>
</evidence>
<evidence type="ECO:0000313" key="7">
    <source>
        <dbReference type="Proteomes" id="UP000006695"/>
    </source>
</evidence>
<organism evidence="6 7">
    <name type="scientific">Geotalea uraniireducens (strain Rf4)</name>
    <name type="common">Geobacter uraniireducens</name>
    <dbReference type="NCBI Taxonomy" id="351605"/>
    <lineage>
        <taxon>Bacteria</taxon>
        <taxon>Pseudomonadati</taxon>
        <taxon>Thermodesulfobacteriota</taxon>
        <taxon>Desulfuromonadia</taxon>
        <taxon>Geobacterales</taxon>
        <taxon>Geobacteraceae</taxon>
        <taxon>Geotalea</taxon>
    </lineage>
</organism>
<reference evidence="6 7" key="1">
    <citation type="submission" date="2007-05" db="EMBL/GenBank/DDBJ databases">
        <title>Complete sequence of Geobacter uraniireducens Rf4.</title>
        <authorList>
            <consortium name="US DOE Joint Genome Institute"/>
            <person name="Copeland A."/>
            <person name="Lucas S."/>
            <person name="Lapidus A."/>
            <person name="Barry K."/>
            <person name="Detter J.C."/>
            <person name="Glavina del Rio T."/>
            <person name="Hammon N."/>
            <person name="Israni S."/>
            <person name="Dalin E."/>
            <person name="Tice H."/>
            <person name="Pitluck S."/>
            <person name="Chertkov O."/>
            <person name="Brettin T."/>
            <person name="Bruce D."/>
            <person name="Han C."/>
            <person name="Schmutz J."/>
            <person name="Larimer F."/>
            <person name="Land M."/>
            <person name="Hauser L."/>
            <person name="Kyrpides N."/>
            <person name="Mikhailova N."/>
            <person name="Shelobolina E."/>
            <person name="Aklujkar M."/>
            <person name="Lovley D."/>
            <person name="Richardson P."/>
        </authorList>
    </citation>
    <scope>NUCLEOTIDE SEQUENCE [LARGE SCALE GENOMIC DNA]</scope>
    <source>
        <strain evidence="6 7">Rf4</strain>
    </source>
</reference>
<dbReference type="GO" id="GO:0005886">
    <property type="term" value="C:plasma membrane"/>
    <property type="evidence" value="ECO:0007669"/>
    <property type="project" value="TreeGrafter"/>
</dbReference>
<dbReference type="Proteomes" id="UP000006695">
    <property type="component" value="Chromosome"/>
</dbReference>
<dbReference type="PANTHER" id="PTHR43359:SF1">
    <property type="entry name" value="FORMATE HYDROGENLYASE SUBUNIT 4-RELATED"/>
    <property type="match status" value="1"/>
</dbReference>
<sequence length="293" mass="32981">MNGIYELIRSWSIIERMLAFVLLAPLAGGLLAGIDRKVSARLQGRYGPPVMQPFYDVFKLLRKERIIVNKFQDFPIVLFLLFTMFSGALFFAGADLLLIIFSLALAGTFFVLGGYCVASPYSHLGAEREIIQMVAYEPMVILMAVGMYQVTGSFRVGTIAQHHAPLILFLPGVFAGFLFILTIKFRKSPFDLSMSHHAHQEIVSGITTEFVGPALALIEIAHWYETVLLLGMIYLFFAFTPWLALVMAMATFLFEIFIDMNYARFKWQLTFLSAWLFTAVAGVSNIIVLSLMR</sequence>
<feature type="transmembrane region" description="Helical" evidence="5">
    <location>
        <begin position="130"/>
        <end position="150"/>
    </location>
</feature>
<feature type="transmembrane region" description="Helical" evidence="5">
    <location>
        <begin position="17"/>
        <end position="34"/>
    </location>
</feature>
<feature type="transmembrane region" description="Helical" evidence="5">
    <location>
        <begin position="202"/>
        <end position="224"/>
    </location>
</feature>
<dbReference type="InterPro" id="IPR001694">
    <property type="entry name" value="NADH_UbQ_OxRdtase_su1/FPO"/>
</dbReference>
<proteinExistence type="predicted"/>
<evidence type="ECO:0000256" key="2">
    <source>
        <dbReference type="ARBA" id="ARBA00022692"/>
    </source>
</evidence>
<comment type="subcellular location">
    <subcellularLocation>
        <location evidence="1">Membrane</location>
        <topology evidence="1">Multi-pass membrane protein</topology>
    </subcellularLocation>
</comment>
<keyword evidence="7" id="KW-1185">Reference proteome</keyword>
<dbReference type="Pfam" id="PF00146">
    <property type="entry name" value="NADHdh"/>
    <property type="match status" value="1"/>
</dbReference>
<dbReference type="STRING" id="351605.Gura_2652"/>
<feature type="transmembrane region" description="Helical" evidence="5">
    <location>
        <begin position="71"/>
        <end position="91"/>
    </location>
</feature>
<keyword evidence="3 5" id="KW-1133">Transmembrane helix</keyword>